<proteinExistence type="predicted"/>
<organism evidence="1 2">
    <name type="scientific">Araneus ventricosus</name>
    <name type="common">Orbweaver spider</name>
    <name type="synonym">Epeira ventricosa</name>
    <dbReference type="NCBI Taxonomy" id="182803"/>
    <lineage>
        <taxon>Eukaryota</taxon>
        <taxon>Metazoa</taxon>
        <taxon>Ecdysozoa</taxon>
        <taxon>Arthropoda</taxon>
        <taxon>Chelicerata</taxon>
        <taxon>Arachnida</taxon>
        <taxon>Araneae</taxon>
        <taxon>Araneomorphae</taxon>
        <taxon>Entelegynae</taxon>
        <taxon>Araneoidea</taxon>
        <taxon>Araneidae</taxon>
        <taxon>Araneus</taxon>
    </lineage>
</organism>
<keyword evidence="2" id="KW-1185">Reference proteome</keyword>
<evidence type="ECO:0000313" key="2">
    <source>
        <dbReference type="Proteomes" id="UP000499080"/>
    </source>
</evidence>
<dbReference type="Proteomes" id="UP000499080">
    <property type="component" value="Unassembled WGS sequence"/>
</dbReference>
<dbReference type="AlphaFoldDB" id="A0A4Y2WEZ0"/>
<comment type="caution">
    <text evidence="1">The sequence shown here is derived from an EMBL/GenBank/DDBJ whole genome shotgun (WGS) entry which is preliminary data.</text>
</comment>
<evidence type="ECO:0000313" key="1">
    <source>
        <dbReference type="EMBL" id="GBO35168.1"/>
    </source>
</evidence>
<sequence length="84" mass="9031">MSKTTPELAPLSQLPHHTSRTLFNNWYTDVFFSNEMLAAAGMTVGVTPKSPPGRLLVSATASTSQPRLSPKRSAVPNLWVAAHG</sequence>
<protein>
    <submittedName>
        <fullName evidence="1">Uncharacterized protein</fullName>
    </submittedName>
</protein>
<reference evidence="1 2" key="1">
    <citation type="journal article" date="2019" name="Sci. Rep.">
        <title>Orb-weaving spider Araneus ventricosus genome elucidates the spidroin gene catalogue.</title>
        <authorList>
            <person name="Kono N."/>
            <person name="Nakamura H."/>
            <person name="Ohtoshi R."/>
            <person name="Moran D.A.P."/>
            <person name="Shinohara A."/>
            <person name="Yoshida Y."/>
            <person name="Fujiwara M."/>
            <person name="Mori M."/>
            <person name="Tomita M."/>
            <person name="Arakawa K."/>
        </authorList>
    </citation>
    <scope>NUCLEOTIDE SEQUENCE [LARGE SCALE GENOMIC DNA]</scope>
</reference>
<gene>
    <name evidence="1" type="ORF">AVEN_173026_1</name>
</gene>
<accession>A0A4Y2WEZ0</accession>
<dbReference type="EMBL" id="BGPR01059115">
    <property type="protein sequence ID" value="GBO35168.1"/>
    <property type="molecule type" value="Genomic_DNA"/>
</dbReference>
<name>A0A4Y2WEZ0_ARAVE</name>